<dbReference type="KEGG" id="ttc:FOKN1_2394"/>
<dbReference type="RefSeq" id="WP_096366828.1">
    <property type="nucleotide sequence ID" value="NZ_AP018052.1"/>
</dbReference>
<evidence type="ECO:0008006" key="3">
    <source>
        <dbReference type="Google" id="ProtNLM"/>
    </source>
</evidence>
<dbReference type="Proteomes" id="UP000218765">
    <property type="component" value="Chromosome"/>
</dbReference>
<dbReference type="OrthoDB" id="6120981at2"/>
<reference evidence="1 2" key="1">
    <citation type="submission" date="2017-05" db="EMBL/GenBank/DDBJ databases">
        <title>Thiocyanate degradation by Thiohalobacter thiocyanaticus FOKN1.</title>
        <authorList>
            <person name="Oshiki M."/>
            <person name="Fukushima T."/>
            <person name="Kawano S."/>
            <person name="Nakagawa J."/>
        </authorList>
    </citation>
    <scope>NUCLEOTIDE SEQUENCE [LARGE SCALE GENOMIC DNA]</scope>
    <source>
        <strain evidence="1 2">FOKN1</strain>
    </source>
</reference>
<accession>A0A1Z4VTV0</accession>
<dbReference type="EMBL" id="AP018052">
    <property type="protein sequence ID" value="BAZ94768.1"/>
    <property type="molecule type" value="Genomic_DNA"/>
</dbReference>
<dbReference type="Pfam" id="PF13698">
    <property type="entry name" value="DUF4156"/>
    <property type="match status" value="1"/>
</dbReference>
<evidence type="ECO:0000313" key="1">
    <source>
        <dbReference type="EMBL" id="BAZ94768.1"/>
    </source>
</evidence>
<dbReference type="PROSITE" id="PS51257">
    <property type="entry name" value="PROKAR_LIPOPROTEIN"/>
    <property type="match status" value="1"/>
</dbReference>
<dbReference type="AlphaFoldDB" id="A0A1Z4VTV0"/>
<evidence type="ECO:0000313" key="2">
    <source>
        <dbReference type="Proteomes" id="UP000218765"/>
    </source>
</evidence>
<gene>
    <name evidence="1" type="ORF">FOKN1_2394</name>
</gene>
<organism evidence="1 2">
    <name type="scientific">Thiohalobacter thiocyanaticus</name>
    <dbReference type="NCBI Taxonomy" id="585455"/>
    <lineage>
        <taxon>Bacteria</taxon>
        <taxon>Pseudomonadati</taxon>
        <taxon>Pseudomonadota</taxon>
        <taxon>Gammaproteobacteria</taxon>
        <taxon>Thiohalobacterales</taxon>
        <taxon>Thiohalobacteraceae</taxon>
        <taxon>Thiohalobacter</taxon>
    </lineage>
</organism>
<protein>
    <recommendedName>
        <fullName evidence="3">DUF4156 domain-containing protein</fullName>
    </recommendedName>
</protein>
<keyword evidence="2" id="KW-1185">Reference proteome</keyword>
<name>A0A1Z4VTV0_9GAMM</name>
<proteinExistence type="predicted"/>
<dbReference type="InterPro" id="IPR025294">
    <property type="entry name" value="DUF4156"/>
</dbReference>
<sequence>MLDVIRGNLLCKCLGGAACLLLSACTWVEPTPAGAQVQVVTAEAVADCLRLGTTRVSVLDRLAGIPRSYRKLEQELDVLARNSAARMDGDRVVAESEIVEGERIYAVYDCRRPAQEQAGEAGAEVFPLR</sequence>